<protein>
    <submittedName>
        <fullName evidence="2">Uncharacterized protein</fullName>
    </submittedName>
</protein>
<accession>A0ABN9RXA9</accession>
<dbReference type="Proteomes" id="UP001189429">
    <property type="component" value="Unassembled WGS sequence"/>
</dbReference>
<feature type="chain" id="PRO_5047440728" evidence="1">
    <location>
        <begin position="30"/>
        <end position="333"/>
    </location>
</feature>
<reference evidence="2" key="1">
    <citation type="submission" date="2023-10" db="EMBL/GenBank/DDBJ databases">
        <authorList>
            <person name="Chen Y."/>
            <person name="Shah S."/>
            <person name="Dougan E. K."/>
            <person name="Thang M."/>
            <person name="Chan C."/>
        </authorList>
    </citation>
    <scope>NUCLEOTIDE SEQUENCE [LARGE SCALE GENOMIC DNA]</scope>
</reference>
<gene>
    <name evidence="2" type="ORF">PCOR1329_LOCUS23566</name>
</gene>
<organism evidence="2 3">
    <name type="scientific">Prorocentrum cordatum</name>
    <dbReference type="NCBI Taxonomy" id="2364126"/>
    <lineage>
        <taxon>Eukaryota</taxon>
        <taxon>Sar</taxon>
        <taxon>Alveolata</taxon>
        <taxon>Dinophyceae</taxon>
        <taxon>Prorocentrales</taxon>
        <taxon>Prorocentraceae</taxon>
        <taxon>Prorocentrum</taxon>
    </lineage>
</organism>
<keyword evidence="3" id="KW-1185">Reference proteome</keyword>
<keyword evidence="1" id="KW-0732">Signal</keyword>
<proteinExistence type="predicted"/>
<evidence type="ECO:0000313" key="2">
    <source>
        <dbReference type="EMBL" id="CAK0822580.1"/>
    </source>
</evidence>
<dbReference type="Gene3D" id="3.40.30.10">
    <property type="entry name" value="Glutaredoxin"/>
    <property type="match status" value="1"/>
</dbReference>
<comment type="caution">
    <text evidence="2">The sequence shown here is derived from an EMBL/GenBank/DDBJ whole genome shotgun (WGS) entry which is preliminary data.</text>
</comment>
<feature type="signal peptide" evidence="1">
    <location>
        <begin position="1"/>
        <end position="29"/>
    </location>
</feature>
<evidence type="ECO:0000256" key="1">
    <source>
        <dbReference type="SAM" id="SignalP"/>
    </source>
</evidence>
<evidence type="ECO:0000313" key="3">
    <source>
        <dbReference type="Proteomes" id="UP001189429"/>
    </source>
</evidence>
<name>A0ABN9RXA9_9DINO</name>
<dbReference type="EMBL" id="CAUYUJ010008002">
    <property type="protein sequence ID" value="CAK0822580.1"/>
    <property type="molecule type" value="Genomic_DNA"/>
</dbReference>
<sequence length="333" mass="34350">MATMRGRRNGARLALLLPGAALASDAAAGAQPVVFEFYYGLGCENCEYFMTHMGKNLLEAGLPGDQVQVTLLPVLGGRGSAPELAHLCALRSGVEAPFPVDSPELASAAKFVACDLGNIQRDQASEAAAKACAAEAGVDWDGLAACVNGDEGVGILQSAAFAAKMQSIRTRPHSDSEPYLFFNDAGLDCGTPYPTSCWATYGPDGSQRKLPAEGSLAYVACSALPGPLPAACSAPSAAGVAPAAAAGAGHTAGLEGGSTTVACQNCNEVGSFNWLDEHRARPAPDSRWLLAAVCALFSLAVLARSGVLWRRPDPQRLLSNEFDQGSDAEHAVD</sequence>